<gene>
    <name evidence="9" type="ORF">BHQ10_000744</name>
</gene>
<dbReference type="InterPro" id="IPR036259">
    <property type="entry name" value="MFS_trans_sf"/>
</dbReference>
<dbReference type="PROSITE" id="PS50850">
    <property type="entry name" value="MFS"/>
    <property type="match status" value="1"/>
</dbReference>
<dbReference type="EMBL" id="MIKG01000001">
    <property type="protein sequence ID" value="RAO64732.1"/>
    <property type="molecule type" value="Genomic_DNA"/>
</dbReference>
<keyword evidence="6 7" id="KW-0472">Membrane</keyword>
<comment type="caution">
    <text evidence="9">The sequence shown here is derived from an EMBL/GenBank/DDBJ whole genome shotgun (WGS) entry which is preliminary data.</text>
</comment>
<evidence type="ECO:0000256" key="4">
    <source>
        <dbReference type="ARBA" id="ARBA00022692"/>
    </source>
</evidence>
<evidence type="ECO:0000313" key="9">
    <source>
        <dbReference type="EMBL" id="RAO64732.1"/>
    </source>
</evidence>
<evidence type="ECO:0000256" key="7">
    <source>
        <dbReference type="SAM" id="Phobius"/>
    </source>
</evidence>
<dbReference type="Pfam" id="PF07690">
    <property type="entry name" value="MFS_1"/>
    <property type="match status" value="1"/>
</dbReference>
<feature type="transmembrane region" description="Helical" evidence="7">
    <location>
        <begin position="307"/>
        <end position="330"/>
    </location>
</feature>
<feature type="transmembrane region" description="Helical" evidence="7">
    <location>
        <begin position="179"/>
        <end position="200"/>
    </location>
</feature>
<keyword evidence="4 7" id="KW-0812">Transmembrane</keyword>
<dbReference type="GO" id="GO:0022857">
    <property type="term" value="F:transmembrane transporter activity"/>
    <property type="evidence" value="ECO:0007669"/>
    <property type="project" value="InterPro"/>
</dbReference>
<organism evidence="9 10">
    <name type="scientific">Talaromyces amestolkiae</name>
    <dbReference type="NCBI Taxonomy" id="1196081"/>
    <lineage>
        <taxon>Eukaryota</taxon>
        <taxon>Fungi</taxon>
        <taxon>Dikarya</taxon>
        <taxon>Ascomycota</taxon>
        <taxon>Pezizomycotina</taxon>
        <taxon>Eurotiomycetes</taxon>
        <taxon>Eurotiomycetidae</taxon>
        <taxon>Eurotiales</taxon>
        <taxon>Trichocomaceae</taxon>
        <taxon>Talaromyces</taxon>
        <taxon>Talaromyces sect. Talaromyces</taxon>
    </lineage>
</organism>
<feature type="transmembrane region" description="Helical" evidence="7">
    <location>
        <begin position="107"/>
        <end position="131"/>
    </location>
</feature>
<proteinExistence type="inferred from homology"/>
<evidence type="ECO:0000256" key="2">
    <source>
        <dbReference type="ARBA" id="ARBA00007520"/>
    </source>
</evidence>
<dbReference type="PANTHER" id="PTHR23501">
    <property type="entry name" value="MAJOR FACILITATOR SUPERFAMILY"/>
    <property type="match status" value="1"/>
</dbReference>
<evidence type="ECO:0000259" key="8">
    <source>
        <dbReference type="PROSITE" id="PS50850"/>
    </source>
</evidence>
<keyword evidence="5 7" id="KW-1133">Transmembrane helix</keyword>
<evidence type="ECO:0000256" key="3">
    <source>
        <dbReference type="ARBA" id="ARBA00022448"/>
    </source>
</evidence>
<dbReference type="InterPro" id="IPR020846">
    <property type="entry name" value="MFS_dom"/>
</dbReference>
<dbReference type="Gene3D" id="1.20.1250.20">
    <property type="entry name" value="MFS general substrate transporter like domains"/>
    <property type="match status" value="2"/>
</dbReference>
<feature type="domain" description="Major facilitator superfamily (MFS) profile" evidence="8">
    <location>
        <begin position="1"/>
        <end position="407"/>
    </location>
</feature>
<dbReference type="SUPFAM" id="SSF103473">
    <property type="entry name" value="MFS general substrate transporter"/>
    <property type="match status" value="1"/>
</dbReference>
<feature type="transmembrane region" description="Helical" evidence="7">
    <location>
        <begin position="274"/>
        <end position="295"/>
    </location>
</feature>
<feature type="transmembrane region" description="Helical" evidence="7">
    <location>
        <begin position="38"/>
        <end position="62"/>
    </location>
</feature>
<dbReference type="RefSeq" id="XP_040729249.1">
    <property type="nucleotide sequence ID" value="XM_040880135.1"/>
</dbReference>
<name>A0A364KMG9_TALAM</name>
<dbReference type="InterPro" id="IPR011701">
    <property type="entry name" value="MFS"/>
</dbReference>
<dbReference type="AlphaFoldDB" id="A0A364KMG9"/>
<dbReference type="GeneID" id="63789961"/>
<evidence type="ECO:0000256" key="5">
    <source>
        <dbReference type="ARBA" id="ARBA00022989"/>
    </source>
</evidence>
<feature type="transmembrane region" description="Helical" evidence="7">
    <location>
        <begin position="137"/>
        <end position="158"/>
    </location>
</feature>
<comment type="subcellular location">
    <subcellularLocation>
        <location evidence="1">Membrane</location>
        <topology evidence="1">Multi-pass membrane protein</topology>
    </subcellularLocation>
</comment>
<feature type="transmembrane region" description="Helical" evidence="7">
    <location>
        <begin position="68"/>
        <end position="87"/>
    </location>
</feature>
<feature type="transmembrane region" description="Helical" evidence="7">
    <location>
        <begin position="220"/>
        <end position="238"/>
    </location>
</feature>
<dbReference type="Proteomes" id="UP000249363">
    <property type="component" value="Unassembled WGS sequence"/>
</dbReference>
<feature type="transmembrane region" description="Helical" evidence="7">
    <location>
        <begin position="384"/>
        <end position="403"/>
    </location>
</feature>
<dbReference type="OrthoDB" id="4224513at2759"/>
<evidence type="ECO:0000256" key="6">
    <source>
        <dbReference type="ARBA" id="ARBA00023136"/>
    </source>
</evidence>
<feature type="transmembrane region" description="Helical" evidence="7">
    <location>
        <begin position="6"/>
        <end position="26"/>
    </location>
</feature>
<sequence>MTAFLVGRTICGLGGSGMYTGVMMMLSFLTTPEERPAYLGLTGLTWGLGTVLGPIIGGAFALNVSWRWALYINLIFGAVAAPVYFLMIPELQTAKGSIISRWKKVDFLGTILIVGMLISCLMAINFGGILYPWDSGQIIALFVVAGVLAVVFGVQQALCIGTSTEYRSFPVQFLRNPQVLLIFAAEICAITLTFIPIYFLPLFFQLVQTDTALQSGIKCFPLVIFLVVTIVGNGMVTARYPWFQPWFLVGSIFGLTGAVLLYCTDETTSDARIYGYSVLIGFGAGCFVTLCFATAQTQVKIAEIPHAVAFMAFAQQGGAALTLAVSNSVFLNVAIRKISEILPDEPRSGIQRILSGLGSDILSSLSKTDRYRVSQAVAASLSNAYIVTIICGALAVILSLFIVRDRDWEKQARLAVGKVLGRPKETDREEELGIHK</sequence>
<feature type="transmembrane region" description="Helical" evidence="7">
    <location>
        <begin position="245"/>
        <end position="262"/>
    </location>
</feature>
<accession>A0A364KMG9</accession>
<protein>
    <recommendedName>
        <fullName evidence="8">Major facilitator superfamily (MFS) profile domain-containing protein</fullName>
    </recommendedName>
</protein>
<evidence type="ECO:0000256" key="1">
    <source>
        <dbReference type="ARBA" id="ARBA00004141"/>
    </source>
</evidence>
<keyword evidence="3" id="KW-0813">Transport</keyword>
<comment type="similarity">
    <text evidence="2">Belongs to the major facilitator superfamily. TCR/Tet family.</text>
</comment>
<reference evidence="9 10" key="1">
    <citation type="journal article" date="2017" name="Biotechnol. Biofuels">
        <title>Differential beta-glucosidase expression as a function of carbon source availability in Talaromyces amestolkiae: a genomic and proteomic approach.</title>
        <authorList>
            <person name="de Eugenio L.I."/>
            <person name="Mendez-Liter J.A."/>
            <person name="Nieto-Dominguez M."/>
            <person name="Alonso L."/>
            <person name="Gil-Munoz J."/>
            <person name="Barriuso J."/>
            <person name="Prieto A."/>
            <person name="Martinez M.J."/>
        </authorList>
    </citation>
    <scope>NUCLEOTIDE SEQUENCE [LARGE SCALE GENOMIC DNA]</scope>
    <source>
        <strain evidence="9 10">CIB</strain>
    </source>
</reference>
<dbReference type="PANTHER" id="PTHR23501:SF12">
    <property type="entry name" value="MAJOR FACILITATOR SUPERFAMILY (MFS) PROFILE DOMAIN-CONTAINING PROTEIN-RELATED"/>
    <property type="match status" value="1"/>
</dbReference>
<dbReference type="GO" id="GO:0005886">
    <property type="term" value="C:plasma membrane"/>
    <property type="evidence" value="ECO:0007669"/>
    <property type="project" value="TreeGrafter"/>
</dbReference>
<evidence type="ECO:0000313" key="10">
    <source>
        <dbReference type="Proteomes" id="UP000249363"/>
    </source>
</evidence>
<keyword evidence="10" id="KW-1185">Reference proteome</keyword>